<protein>
    <submittedName>
        <fullName evidence="3">GNAT family N-acetyltransferase</fullName>
    </submittedName>
</protein>
<dbReference type="GO" id="GO:0008080">
    <property type="term" value="F:N-acetyltransferase activity"/>
    <property type="evidence" value="ECO:0007669"/>
    <property type="project" value="InterPro"/>
</dbReference>
<name>A0A928VX44_9CYAN</name>
<proteinExistence type="predicted"/>
<dbReference type="SUPFAM" id="SSF55729">
    <property type="entry name" value="Acyl-CoA N-acyltransferases (Nat)"/>
    <property type="match status" value="1"/>
</dbReference>
<accession>A0A928VX44</accession>
<feature type="domain" description="N-acetyltransferase" evidence="2">
    <location>
        <begin position="8"/>
        <end position="159"/>
    </location>
</feature>
<dbReference type="EMBL" id="JADEXN010000030">
    <property type="protein sequence ID" value="MBE9039763.1"/>
    <property type="molecule type" value="Genomic_DNA"/>
</dbReference>
<gene>
    <name evidence="3" type="ORF">IQ235_03015</name>
</gene>
<organism evidence="3 4">
    <name type="scientific">Zarconia navalis LEGE 11467</name>
    <dbReference type="NCBI Taxonomy" id="1828826"/>
    <lineage>
        <taxon>Bacteria</taxon>
        <taxon>Bacillati</taxon>
        <taxon>Cyanobacteriota</taxon>
        <taxon>Cyanophyceae</taxon>
        <taxon>Oscillatoriophycideae</taxon>
        <taxon>Oscillatoriales</taxon>
        <taxon>Oscillatoriales incertae sedis</taxon>
        <taxon>Zarconia</taxon>
        <taxon>Zarconia navalis</taxon>
    </lineage>
</organism>
<evidence type="ECO:0000313" key="3">
    <source>
        <dbReference type="EMBL" id="MBE9039763.1"/>
    </source>
</evidence>
<dbReference type="CDD" id="cd04301">
    <property type="entry name" value="NAT_SF"/>
    <property type="match status" value="1"/>
</dbReference>
<dbReference type="PANTHER" id="PTHR13947">
    <property type="entry name" value="GNAT FAMILY N-ACETYLTRANSFERASE"/>
    <property type="match status" value="1"/>
</dbReference>
<dbReference type="RefSeq" id="WP_264320027.1">
    <property type="nucleotide sequence ID" value="NZ_JADEXN010000030.1"/>
</dbReference>
<dbReference type="AlphaFoldDB" id="A0A928VX44"/>
<dbReference type="InterPro" id="IPR016181">
    <property type="entry name" value="Acyl_CoA_acyltransferase"/>
</dbReference>
<dbReference type="InterPro" id="IPR050769">
    <property type="entry name" value="NAT_camello-type"/>
</dbReference>
<dbReference type="Gene3D" id="3.40.630.30">
    <property type="match status" value="1"/>
</dbReference>
<dbReference type="InterPro" id="IPR000182">
    <property type="entry name" value="GNAT_dom"/>
</dbReference>
<keyword evidence="1" id="KW-0808">Transferase</keyword>
<evidence type="ECO:0000259" key="2">
    <source>
        <dbReference type="PROSITE" id="PS51186"/>
    </source>
</evidence>
<evidence type="ECO:0000313" key="4">
    <source>
        <dbReference type="Proteomes" id="UP000621799"/>
    </source>
</evidence>
<sequence length="159" mass="18235">MNLKYRDFLIRDWKPDDRYAAANAIASILAEYGLGWEPKEADRDVVEVEKFYLEAGGEFWTIERQGKLVGTSAYYPVLRGEKAVEIRKMYLLPEARGQGLGGCLLKRLEGAIAARGFKTIWIETATVLKEATQLYERRGYQPETGVETLRCDRVYVKYL</sequence>
<dbReference type="PANTHER" id="PTHR13947:SF37">
    <property type="entry name" value="LD18367P"/>
    <property type="match status" value="1"/>
</dbReference>
<keyword evidence="4" id="KW-1185">Reference proteome</keyword>
<comment type="caution">
    <text evidence="3">The sequence shown here is derived from an EMBL/GenBank/DDBJ whole genome shotgun (WGS) entry which is preliminary data.</text>
</comment>
<evidence type="ECO:0000256" key="1">
    <source>
        <dbReference type="ARBA" id="ARBA00022679"/>
    </source>
</evidence>
<reference evidence="3" key="1">
    <citation type="submission" date="2020-10" db="EMBL/GenBank/DDBJ databases">
        <authorList>
            <person name="Castelo-Branco R."/>
            <person name="Eusebio N."/>
            <person name="Adriana R."/>
            <person name="Vieira A."/>
            <person name="Brugerolle De Fraissinette N."/>
            <person name="Rezende De Castro R."/>
            <person name="Schneider M.P."/>
            <person name="Vasconcelos V."/>
            <person name="Leao P.N."/>
        </authorList>
    </citation>
    <scope>NUCLEOTIDE SEQUENCE</scope>
    <source>
        <strain evidence="3">LEGE 11467</strain>
    </source>
</reference>
<dbReference type="Pfam" id="PF00583">
    <property type="entry name" value="Acetyltransf_1"/>
    <property type="match status" value="1"/>
</dbReference>
<dbReference type="Proteomes" id="UP000621799">
    <property type="component" value="Unassembled WGS sequence"/>
</dbReference>
<dbReference type="PROSITE" id="PS51186">
    <property type="entry name" value="GNAT"/>
    <property type="match status" value="1"/>
</dbReference>